<organism evidence="1 2">
    <name type="scientific">Acanthamoeba polyphaga mimivirus Kroon</name>
    <dbReference type="NCBI Taxonomy" id="3069720"/>
    <lineage>
        <taxon>Viruses</taxon>
        <taxon>Varidnaviria</taxon>
        <taxon>Bamfordvirae</taxon>
        <taxon>Nucleocytoviricota</taxon>
        <taxon>Megaviricetes</taxon>
        <taxon>Imitervirales</taxon>
        <taxon>Mimiviridae</taxon>
        <taxon>Megamimivirinae</taxon>
        <taxon>Mimivirus</taxon>
        <taxon>Mimivirus lagoaense</taxon>
    </lineage>
</organism>
<evidence type="ECO:0000313" key="2">
    <source>
        <dbReference type="Proteomes" id="UP000240461"/>
    </source>
</evidence>
<dbReference type="EMBL" id="KM982402">
    <property type="protein sequence ID" value="AKI79906.1"/>
    <property type="molecule type" value="Genomic_DNA"/>
</dbReference>
<dbReference type="KEGG" id="vg:80513704"/>
<accession>A0A0G2Y9V8</accession>
<name>A0A0G2Y9V8_9VIRU</name>
<proteinExistence type="predicted"/>
<keyword evidence="2" id="KW-1185">Reference proteome</keyword>
<sequence>MKKHIDIRINTYNYTLIKQEDNYAILKQHSELNDVCLIKLFVEKIDSKKIFVS</sequence>
<reference evidence="1 2" key="1">
    <citation type="submission" date="2014-10" db="EMBL/GenBank/DDBJ databases">
        <title>Pan-genome analysis of Brazilian lineage A amoebal mimiviruses.</title>
        <authorList>
            <person name="Assis F.L."/>
            <person name="Abrahao J.S."/>
            <person name="Kroon E.G."/>
            <person name="Dornas F.P."/>
            <person name="Andrade K.R."/>
            <person name="Borato P.V.M."/>
            <person name="Pilotto M.R."/>
            <person name="Benamar S."/>
            <person name="LaScola B."/>
            <person name="Colson P."/>
        </authorList>
    </citation>
    <scope>NUCLEOTIDE SEQUENCE [LARGE SCALE GENOMIC DNA]</scope>
    <source>
        <strain evidence="1 2">Kroon</strain>
    </source>
</reference>
<evidence type="ECO:0000313" key="1">
    <source>
        <dbReference type="EMBL" id="AKI79906.1"/>
    </source>
</evidence>
<dbReference type="Proteomes" id="UP000240461">
    <property type="component" value="Segment"/>
</dbReference>
<protein>
    <submittedName>
        <fullName evidence="1">Uncharacterized protein</fullName>
    </submittedName>
</protein>